<dbReference type="GO" id="GO:0046872">
    <property type="term" value="F:metal ion binding"/>
    <property type="evidence" value="ECO:0007669"/>
    <property type="project" value="InterPro"/>
</dbReference>
<dbReference type="AlphaFoldDB" id="A0AB38T7S5"/>
<dbReference type="Gene3D" id="3.30.830.10">
    <property type="entry name" value="Metalloenzyme, LuxS/M16 peptidase-like"/>
    <property type="match status" value="2"/>
</dbReference>
<sequence>MMNSIPMSEAAPSSGRFAATFFPLGRRGWRQRWQAPLPVGERSAEQSGGWVRGSAGFRDWSLPTIAAWRALTTLFLSILFLILPALTARAMEIQSVTSPKGITAWLVEDYSVPVVAIRFVFGGGSTQDPVGKEGLANLMTGLFDEGAGPLDSEDFQIKLDDAGAEMSFDESRDGIYGSMRMLAEQRDQAFDLLRLAVNEPRFDQLPIDRIRSQILSGIIAGENDPDTVAQNKWARALYGDHPYSRSDQGTKESIAAITSDDLKGLHKAVFARGGLHVAVVGAIDAETLKKKLDMVFGDLPQNQALRPVADIDPRLAQHIEVDYDLPQTSLQLAFPGVKRKAADFFPAVLMNEILGGGTFTSRLFQEVREKRGLAYSVNSSLINQDHANALIVSTGTRSDRAAETLGIVRDVVKQLAEQGPTEAELAATKKYMIGAYAINNLDSSSAIASTLVELQLDDLGIDYMQRRAGYINAVTLEQVKAAAKKLLTTEPTIMIIGPKLAGAGKG</sequence>
<feature type="domain" description="Peptidase M16 N-terminal" evidence="2">
    <location>
        <begin position="109"/>
        <end position="246"/>
    </location>
</feature>
<keyword evidence="5" id="KW-1185">Reference proteome</keyword>
<evidence type="ECO:0000259" key="2">
    <source>
        <dbReference type="Pfam" id="PF00675"/>
    </source>
</evidence>
<dbReference type="PANTHER" id="PTHR11851:SF224">
    <property type="entry name" value="PROCESSING PROTEASE"/>
    <property type="match status" value="1"/>
</dbReference>
<feature type="transmembrane region" description="Helical" evidence="1">
    <location>
        <begin position="66"/>
        <end position="86"/>
    </location>
</feature>
<reference evidence="4 5" key="1">
    <citation type="journal article" date="2022" name="Microbiol. Resour. Announc.">
        <title>Complete Genome Sequence of Mesorhizobium ciceri Strain R30, a Rhizobium Used as a Commercial Inoculant for Chickpea in Argentina.</title>
        <authorList>
            <person name="Foresto E."/>
            <person name="Revale S."/>
            <person name="Primo E."/>
            <person name="Nievas F."/>
            <person name="Carezzano E."/>
            <person name="Puente M."/>
            <person name="Alzari P."/>
            <person name="Mart M."/>
            <person name="Ben-Assaya M."/>
            <person name="Mornico D."/>
            <person name="Santoro M."/>
            <person name="Mart F."/>
            <person name="Giordano W."/>
            <person name="Bogino P."/>
        </authorList>
    </citation>
    <scope>NUCLEOTIDE SEQUENCE [LARGE SCALE GENOMIC DNA]</scope>
    <source>
        <strain evidence="4 5">R30</strain>
    </source>
</reference>
<gene>
    <name evidence="4" type="ORF">LRP29_24330</name>
</gene>
<evidence type="ECO:0000313" key="4">
    <source>
        <dbReference type="EMBL" id="UTU50584.1"/>
    </source>
</evidence>
<dbReference type="InterPro" id="IPR007863">
    <property type="entry name" value="Peptidase_M16_C"/>
</dbReference>
<dbReference type="InterPro" id="IPR050361">
    <property type="entry name" value="MPP/UQCRC_Complex"/>
</dbReference>
<keyword evidence="1" id="KW-0812">Transmembrane</keyword>
<organism evidence="4 5">
    <name type="scientific">Mesorhizobium ciceri</name>
    <dbReference type="NCBI Taxonomy" id="39645"/>
    <lineage>
        <taxon>Bacteria</taxon>
        <taxon>Pseudomonadati</taxon>
        <taxon>Pseudomonadota</taxon>
        <taxon>Alphaproteobacteria</taxon>
        <taxon>Hyphomicrobiales</taxon>
        <taxon>Phyllobacteriaceae</taxon>
        <taxon>Mesorhizobium</taxon>
    </lineage>
</organism>
<dbReference type="InterPro" id="IPR011765">
    <property type="entry name" value="Pept_M16_N"/>
</dbReference>
<dbReference type="Pfam" id="PF05193">
    <property type="entry name" value="Peptidase_M16_C"/>
    <property type="match status" value="1"/>
</dbReference>
<accession>A0AB38T7S5</accession>
<proteinExistence type="predicted"/>
<dbReference type="SUPFAM" id="SSF63411">
    <property type="entry name" value="LuxS/MPP-like metallohydrolase"/>
    <property type="match status" value="2"/>
</dbReference>
<dbReference type="PANTHER" id="PTHR11851">
    <property type="entry name" value="METALLOPROTEASE"/>
    <property type="match status" value="1"/>
</dbReference>
<evidence type="ECO:0000259" key="3">
    <source>
        <dbReference type="Pfam" id="PF05193"/>
    </source>
</evidence>
<protein>
    <submittedName>
        <fullName evidence="4">Insulinase family protein</fullName>
    </submittedName>
</protein>
<dbReference type="InterPro" id="IPR011249">
    <property type="entry name" value="Metalloenz_LuxS/M16"/>
</dbReference>
<name>A0AB38T7S5_9HYPH</name>
<dbReference type="Pfam" id="PF00675">
    <property type="entry name" value="Peptidase_M16"/>
    <property type="match status" value="1"/>
</dbReference>
<evidence type="ECO:0000313" key="5">
    <source>
        <dbReference type="Proteomes" id="UP001060070"/>
    </source>
</evidence>
<dbReference type="Proteomes" id="UP001060070">
    <property type="component" value="Chromosome"/>
</dbReference>
<dbReference type="EMBL" id="CP088147">
    <property type="protein sequence ID" value="UTU50584.1"/>
    <property type="molecule type" value="Genomic_DNA"/>
</dbReference>
<keyword evidence="1" id="KW-1133">Transmembrane helix</keyword>
<feature type="domain" description="Peptidase M16 C-terminal" evidence="3">
    <location>
        <begin position="257"/>
        <end position="430"/>
    </location>
</feature>
<keyword evidence="1" id="KW-0472">Membrane</keyword>
<evidence type="ECO:0000256" key="1">
    <source>
        <dbReference type="SAM" id="Phobius"/>
    </source>
</evidence>